<protein>
    <submittedName>
        <fullName evidence="1">Uncharacterized protein</fullName>
    </submittedName>
</protein>
<accession>A0A6V7Q6A8</accession>
<reference evidence="1" key="1">
    <citation type="submission" date="2020-07" db="EMBL/GenBank/DDBJ databases">
        <authorList>
            <person name="Lin J."/>
        </authorList>
    </citation>
    <scope>NUCLEOTIDE SEQUENCE</scope>
</reference>
<evidence type="ECO:0000313" key="1">
    <source>
        <dbReference type="EMBL" id="CAD1838729.1"/>
    </source>
</evidence>
<dbReference type="EMBL" id="LR862133">
    <property type="protein sequence ID" value="CAD1838729.1"/>
    <property type="molecule type" value="Genomic_DNA"/>
</dbReference>
<name>A0A6V7Q6A8_ANACO</name>
<organism evidence="1">
    <name type="scientific">Ananas comosus var. bracteatus</name>
    <name type="common">red pineapple</name>
    <dbReference type="NCBI Taxonomy" id="296719"/>
    <lineage>
        <taxon>Eukaryota</taxon>
        <taxon>Viridiplantae</taxon>
        <taxon>Streptophyta</taxon>
        <taxon>Embryophyta</taxon>
        <taxon>Tracheophyta</taxon>
        <taxon>Spermatophyta</taxon>
        <taxon>Magnoliopsida</taxon>
        <taxon>Liliopsida</taxon>
        <taxon>Poales</taxon>
        <taxon>Bromeliaceae</taxon>
        <taxon>Bromelioideae</taxon>
        <taxon>Ananas</taxon>
    </lineage>
</organism>
<dbReference type="AlphaFoldDB" id="A0A6V7Q6A8"/>
<proteinExistence type="predicted"/>
<sequence>MASADFTFDVRFSRYITFIADREQRLQTCTIAENLRSGRPKPSSGRPELPVCTNVPIRFLRPRCAAPVTNSGGPHLPPATCQHNRYSQFLPIECAESISASVSCRNDSDSVRHSLNVSTSH</sequence>
<gene>
    <name evidence="1" type="ORF">CB5_LOCUS21940</name>
</gene>